<dbReference type="AlphaFoldDB" id="A0A0K2UU98"/>
<evidence type="ECO:0000313" key="1">
    <source>
        <dbReference type="EMBL" id="CDW41635.1"/>
    </source>
</evidence>
<reference evidence="1" key="1">
    <citation type="submission" date="2014-05" db="EMBL/GenBank/DDBJ databases">
        <authorList>
            <person name="Chronopoulou M."/>
        </authorList>
    </citation>
    <scope>NUCLEOTIDE SEQUENCE</scope>
    <source>
        <tissue evidence="1">Whole organism</tissue>
    </source>
</reference>
<accession>A0A0K2UU98</accession>
<sequence>MKCEWIIQVYREHYKNERNLAGFKLNSYKKIKKGEALCTKFK</sequence>
<proteinExistence type="predicted"/>
<organism evidence="1">
    <name type="scientific">Lepeophtheirus salmonis</name>
    <name type="common">Salmon louse</name>
    <name type="synonym">Caligus salmonis</name>
    <dbReference type="NCBI Taxonomy" id="72036"/>
    <lineage>
        <taxon>Eukaryota</taxon>
        <taxon>Metazoa</taxon>
        <taxon>Ecdysozoa</taxon>
        <taxon>Arthropoda</taxon>
        <taxon>Crustacea</taxon>
        <taxon>Multicrustacea</taxon>
        <taxon>Hexanauplia</taxon>
        <taxon>Copepoda</taxon>
        <taxon>Siphonostomatoida</taxon>
        <taxon>Caligidae</taxon>
        <taxon>Lepeophtheirus</taxon>
    </lineage>
</organism>
<name>A0A0K2UU98_LEPSM</name>
<protein>
    <submittedName>
        <fullName evidence="1">Uncharacterized protein</fullName>
    </submittedName>
</protein>
<dbReference type="EMBL" id="HACA01024274">
    <property type="protein sequence ID" value="CDW41635.1"/>
    <property type="molecule type" value="Transcribed_RNA"/>
</dbReference>